<reference evidence="12" key="1">
    <citation type="submission" date="2025-08" db="UniProtKB">
        <authorList>
            <consortium name="RefSeq"/>
        </authorList>
    </citation>
    <scope>IDENTIFICATION</scope>
    <source>
        <tissue evidence="12">Leaves</tissue>
    </source>
</reference>
<comment type="similarity">
    <text evidence="1">Belongs to the disease resistance NB-LRR family.</text>
</comment>
<dbReference type="InterPro" id="IPR036388">
    <property type="entry name" value="WH-like_DNA-bd_sf"/>
</dbReference>
<feature type="domain" description="NB-ARC" evidence="8">
    <location>
        <begin position="159"/>
        <end position="325"/>
    </location>
</feature>
<dbReference type="InterPro" id="IPR057135">
    <property type="entry name" value="At4g27190-like_LRR"/>
</dbReference>
<dbReference type="InterPro" id="IPR050905">
    <property type="entry name" value="Plant_NBS-LRR"/>
</dbReference>
<evidence type="ECO:0000256" key="5">
    <source>
        <dbReference type="ARBA" id="ARBA00022821"/>
    </source>
</evidence>
<evidence type="ECO:0000256" key="6">
    <source>
        <dbReference type="ARBA" id="ARBA00022840"/>
    </source>
</evidence>
<dbReference type="InterPro" id="IPR027417">
    <property type="entry name" value="P-loop_NTPase"/>
</dbReference>
<accession>A0A6P9EA74</accession>
<evidence type="ECO:0000313" key="11">
    <source>
        <dbReference type="Proteomes" id="UP000235220"/>
    </source>
</evidence>
<evidence type="ECO:0000256" key="1">
    <source>
        <dbReference type="ARBA" id="ARBA00008894"/>
    </source>
</evidence>
<dbReference type="SUPFAM" id="SSF52058">
    <property type="entry name" value="L domain-like"/>
    <property type="match status" value="1"/>
</dbReference>
<dbReference type="Gene3D" id="3.80.10.10">
    <property type="entry name" value="Ribonuclease Inhibitor"/>
    <property type="match status" value="2"/>
</dbReference>
<keyword evidence="5" id="KW-0611">Plant defense</keyword>
<dbReference type="Pfam" id="PF23247">
    <property type="entry name" value="LRR_RPS2"/>
    <property type="match status" value="1"/>
</dbReference>
<keyword evidence="4" id="KW-0547">Nucleotide-binding</keyword>
<evidence type="ECO:0000256" key="2">
    <source>
        <dbReference type="ARBA" id="ARBA00022614"/>
    </source>
</evidence>
<name>A0A6P9EA74_JUGRE</name>
<keyword evidence="2" id="KW-0433">Leucine-rich repeat</keyword>
<evidence type="ECO:0000256" key="4">
    <source>
        <dbReference type="ARBA" id="ARBA00022741"/>
    </source>
</evidence>
<dbReference type="OrthoDB" id="1926275at2759"/>
<dbReference type="GO" id="GO:0006952">
    <property type="term" value="P:defense response"/>
    <property type="evidence" value="ECO:0007669"/>
    <property type="project" value="UniProtKB-KW"/>
</dbReference>
<dbReference type="FunFam" id="1.10.8.430:FF:000003">
    <property type="entry name" value="Probable disease resistance protein At5g66910"/>
    <property type="match status" value="1"/>
</dbReference>
<protein>
    <submittedName>
        <fullName evidence="12">Probable disease resistance protein At4g27220</fullName>
    </submittedName>
</protein>
<sequence length="970" mass="110408">MDIVGATVGVLNLSWGSLGRQVSYLQNVEKLLKALHVSIEDLNGRANDIKMEMNTGIAYLSKKPRSEVQSWLKHVEKLNDEVSILENEISIRGKWLKGFFPNFYSRHKFGKQLVQKIRDLTELQGMGAFPNGLFINLLPDAGRLMPTTGIIGETIPRKVLHEIWECLMDVNINKIGVYGMGGVGKTTIMIHINNLLHEAQMFDNVIWVTASKTFDLRKLQIDIAKAVNLELAFGFEDNMIRRSTVLFEHLQRMKKFTLIIDDLWSKFTLEEVGIPQPNKENGCKLVFITRLMEVCQGMETHKEIKVDVLSEAEARNLFANKAGMDEFNSDEIVSTAKLIVEECGGLPLAVVTVGRAMRKTNDVRVWKNALEELKSSRAEIEGMEDDVFARLKFSYNHLKSDRVRACFLYCALYPENYEIDVEELVEYWMAEGLIDEVWDREHEINKGHALLKELKDACLLEDIRTGYVRMHNLVRDLAIRMARESPRFLIKAGVGLKTLPRTWVEDAERVSLMANNIEVLPDHPASMNLTTLLLQQNPCLKSIPDLFFRSMHNLRVLDLSGSSIKSLPDTLSCLQNLRALLLRLCELEELPSLATLKELRVLDLSYTLIQELPHGIEGLVNLRRLDLSYTEQLSMFPARAIPNLLRLENLSMFHSKWRWSVTPQGKEKGTDFAEITNSSQLTNLGLSFENAYSFNHYVRSGHWRVLKGYHIGIGLLSSLLPISEGTCSVEVQGCNLITTGSLIKLPDSTQELALQGCHDIDILSKLTSISNLKNLKDCYVSSCNRLEFLIVEDKDYFPNLEKLTLRKLLNLKAICNGAGADSVFSKLKAVHIHSCNKLRYIFTFGLLRCLQNLEELEVWNCHSVEDIIEVEETIGVNGNTFPSITIPRLRVLYLSYLPELKSISKGVLICNSLDSIDLWGCEKLRKLPFSTDKLPFSLKHLKGSRKWWEKLYWDEPGCKSLLQPFFEGEE</sequence>
<evidence type="ECO:0000256" key="3">
    <source>
        <dbReference type="ARBA" id="ARBA00022737"/>
    </source>
</evidence>
<keyword evidence="6" id="KW-0067">ATP-binding</keyword>
<proteinExistence type="inferred from homology"/>
<evidence type="ECO:0000256" key="7">
    <source>
        <dbReference type="SAM" id="Coils"/>
    </source>
</evidence>
<evidence type="ECO:0000259" key="9">
    <source>
        <dbReference type="Pfam" id="PF23247"/>
    </source>
</evidence>
<dbReference type="GO" id="GO:0005524">
    <property type="term" value="F:ATP binding"/>
    <property type="evidence" value="ECO:0007669"/>
    <property type="project" value="UniProtKB-KW"/>
</dbReference>
<keyword evidence="7" id="KW-0175">Coiled coil</keyword>
<dbReference type="Pfam" id="PF23559">
    <property type="entry name" value="WHD_DRP"/>
    <property type="match status" value="1"/>
</dbReference>
<dbReference type="PANTHER" id="PTHR33463">
    <property type="entry name" value="NB-ARC DOMAIN-CONTAINING PROTEIN-RELATED"/>
    <property type="match status" value="1"/>
</dbReference>
<feature type="domain" description="Disease resistance protein winged helix" evidence="10">
    <location>
        <begin position="412"/>
        <end position="478"/>
    </location>
</feature>
<feature type="coiled-coil region" evidence="7">
    <location>
        <begin position="25"/>
        <end position="88"/>
    </location>
</feature>
<evidence type="ECO:0000259" key="10">
    <source>
        <dbReference type="Pfam" id="PF23559"/>
    </source>
</evidence>
<dbReference type="InterPro" id="IPR002182">
    <property type="entry name" value="NB-ARC"/>
</dbReference>
<dbReference type="InterPro" id="IPR032675">
    <property type="entry name" value="LRR_dom_sf"/>
</dbReference>
<dbReference type="Gene3D" id="1.10.10.10">
    <property type="entry name" value="Winged helix-like DNA-binding domain superfamily/Winged helix DNA-binding domain"/>
    <property type="match status" value="1"/>
</dbReference>
<dbReference type="InterPro" id="IPR003591">
    <property type="entry name" value="Leu-rich_rpt_typical-subtyp"/>
</dbReference>
<dbReference type="InterPro" id="IPR042197">
    <property type="entry name" value="Apaf_helical"/>
</dbReference>
<evidence type="ECO:0000259" key="8">
    <source>
        <dbReference type="Pfam" id="PF00931"/>
    </source>
</evidence>
<dbReference type="FunFam" id="3.40.50.300:FF:001091">
    <property type="entry name" value="Probable disease resistance protein At1g61300"/>
    <property type="match status" value="1"/>
</dbReference>
<dbReference type="PRINTS" id="PR00364">
    <property type="entry name" value="DISEASERSIST"/>
</dbReference>
<organism evidence="11 12">
    <name type="scientific">Juglans regia</name>
    <name type="common">English walnut</name>
    <dbReference type="NCBI Taxonomy" id="51240"/>
    <lineage>
        <taxon>Eukaryota</taxon>
        <taxon>Viridiplantae</taxon>
        <taxon>Streptophyta</taxon>
        <taxon>Embryophyta</taxon>
        <taxon>Tracheophyta</taxon>
        <taxon>Spermatophyta</taxon>
        <taxon>Magnoliopsida</taxon>
        <taxon>eudicotyledons</taxon>
        <taxon>Gunneridae</taxon>
        <taxon>Pentapetalae</taxon>
        <taxon>rosids</taxon>
        <taxon>fabids</taxon>
        <taxon>Fagales</taxon>
        <taxon>Juglandaceae</taxon>
        <taxon>Juglans</taxon>
    </lineage>
</organism>
<dbReference type="GO" id="GO:0043531">
    <property type="term" value="F:ADP binding"/>
    <property type="evidence" value="ECO:0007669"/>
    <property type="project" value="InterPro"/>
</dbReference>
<dbReference type="PANTHER" id="PTHR33463:SF221">
    <property type="entry name" value="LEUCINE-RICH REPEAT DOMAIN, L DOMAIN-CONTAINING PROTEIN"/>
    <property type="match status" value="1"/>
</dbReference>
<evidence type="ECO:0000313" key="12">
    <source>
        <dbReference type="RefSeq" id="XP_035544231.1"/>
    </source>
</evidence>
<keyword evidence="11" id="KW-1185">Reference proteome</keyword>
<dbReference type="Pfam" id="PF00931">
    <property type="entry name" value="NB-ARC"/>
    <property type="match status" value="1"/>
</dbReference>
<dbReference type="PROSITE" id="PS51450">
    <property type="entry name" value="LRR"/>
    <property type="match status" value="1"/>
</dbReference>
<dbReference type="SMART" id="SM00369">
    <property type="entry name" value="LRR_TYP"/>
    <property type="match status" value="3"/>
</dbReference>
<dbReference type="RefSeq" id="XP_035544231.1">
    <property type="nucleotide sequence ID" value="XM_035688338.1"/>
</dbReference>
<dbReference type="Proteomes" id="UP000235220">
    <property type="component" value="Chromosome 3"/>
</dbReference>
<gene>
    <name evidence="12" type="primary">LOC108983266</name>
</gene>
<dbReference type="AlphaFoldDB" id="A0A6P9EA74"/>
<dbReference type="SUPFAM" id="SSF52540">
    <property type="entry name" value="P-loop containing nucleoside triphosphate hydrolases"/>
    <property type="match status" value="1"/>
</dbReference>
<keyword evidence="3" id="KW-0677">Repeat</keyword>
<dbReference type="Gene3D" id="3.40.50.300">
    <property type="entry name" value="P-loop containing nucleotide triphosphate hydrolases"/>
    <property type="match status" value="1"/>
</dbReference>
<dbReference type="InParanoid" id="A0A6P9EA74"/>
<dbReference type="FunFam" id="1.10.10.10:FF:000322">
    <property type="entry name" value="Probable disease resistance protein At1g63360"/>
    <property type="match status" value="1"/>
</dbReference>
<feature type="domain" description="Disease resistance protein At4g27190-like leucine-rich repeats" evidence="9">
    <location>
        <begin position="800"/>
        <end position="933"/>
    </location>
</feature>
<dbReference type="KEGG" id="jre:108983266"/>
<dbReference type="GeneID" id="108983266"/>
<dbReference type="InterPro" id="IPR001611">
    <property type="entry name" value="Leu-rich_rpt"/>
</dbReference>
<dbReference type="InterPro" id="IPR058922">
    <property type="entry name" value="WHD_DRP"/>
</dbReference>
<dbReference type="Pfam" id="PF13855">
    <property type="entry name" value="LRR_8"/>
    <property type="match status" value="1"/>
</dbReference>
<dbReference type="Gene3D" id="1.10.8.430">
    <property type="entry name" value="Helical domain of apoptotic protease-activating factors"/>
    <property type="match status" value="1"/>
</dbReference>